<dbReference type="RefSeq" id="XP_022308792.1">
    <property type="nucleotide sequence ID" value="XM_022453084.1"/>
</dbReference>
<dbReference type="Gene3D" id="3.30.160.60">
    <property type="entry name" value="Classic Zinc Finger"/>
    <property type="match status" value="1"/>
</dbReference>
<dbReference type="GO" id="GO:0008270">
    <property type="term" value="F:zinc ion binding"/>
    <property type="evidence" value="ECO:0007669"/>
    <property type="project" value="UniProtKB-KW"/>
</dbReference>
<dbReference type="SUPFAM" id="SSF57845">
    <property type="entry name" value="B-box zinc-binding domain"/>
    <property type="match status" value="1"/>
</dbReference>
<keyword evidence="1" id="KW-0863">Zinc-finger</keyword>
<accession>A0A8B8BZH5</accession>
<dbReference type="GeneID" id="111114671"/>
<keyword evidence="1" id="KW-0862">Zinc</keyword>
<evidence type="ECO:0000259" key="2">
    <source>
        <dbReference type="PROSITE" id="PS50119"/>
    </source>
</evidence>
<dbReference type="GO" id="GO:0005654">
    <property type="term" value="C:nucleoplasm"/>
    <property type="evidence" value="ECO:0007669"/>
    <property type="project" value="TreeGrafter"/>
</dbReference>
<feature type="domain" description="B box-type" evidence="2">
    <location>
        <begin position="59"/>
        <end position="100"/>
    </location>
</feature>
<gene>
    <name evidence="4" type="primary">LOC111114671</name>
</gene>
<dbReference type="SUPFAM" id="SSF101898">
    <property type="entry name" value="NHL repeat"/>
    <property type="match status" value="1"/>
</dbReference>
<sequence>MASNQGQDVVRCQLCSNPVEKHCNLCHVDLCSTCISTHVADLTTQHDVVDFINKKEAQLKLPQCKSHGNKECETFCNDCHQPTCQSCVKTKHKMHDNSRIQDVIEKLKQRIVNDVNELENSICPNYKNMKAGVPYDEVLSVIQTQEDAICKVVRDICSQLKNKVTQQKREYHSKANEIKTDIALTETELGNVINNSKRTLRLNDAEDILNYQSRNDDFRSVAKSIESSFPKFLPGKISTNHITGVFGLLANHITDTQRKQQGTLKLRPTPCVESSFYSPLAKNSKLWRIACDGKEKIWTGGDNNFIRQIDRRGSTLKTIDTKGNALALSVSSKQELVFFVGWETTKAHRYDGNEMTTFLEVSHWYLRGLCHTAEGNILVSMRSKNFSQSRVIQFSGKTESLIAQHDSQGRPLFSVEDRSMLLLTENGNGDICVADYDGENVVVVDASGILRFKYKGNIFQKSKYKSFKPSKIANDGNWHILVNDISNDIVHIIDSDGNFIRYIEYPCNGGLSVDQDSNLLLGEKDTGKIRIIKYLQ</sequence>
<dbReference type="PROSITE" id="PS50119">
    <property type="entry name" value="ZF_BBOX"/>
    <property type="match status" value="1"/>
</dbReference>
<dbReference type="PANTHER" id="PTHR25462">
    <property type="entry name" value="BONUS, ISOFORM C-RELATED"/>
    <property type="match status" value="1"/>
</dbReference>
<keyword evidence="3" id="KW-1185">Reference proteome</keyword>
<dbReference type="PANTHER" id="PTHR25462:SF305">
    <property type="entry name" value="RING-TYPE DOMAIN-CONTAINING PROTEIN"/>
    <property type="match status" value="1"/>
</dbReference>
<reference evidence="4" key="1">
    <citation type="submission" date="2025-08" db="UniProtKB">
        <authorList>
            <consortium name="RefSeq"/>
        </authorList>
    </citation>
    <scope>IDENTIFICATION</scope>
    <source>
        <tissue evidence="4">Whole sample</tissue>
    </source>
</reference>
<dbReference type="Pfam" id="PF00643">
    <property type="entry name" value="zf-B_box"/>
    <property type="match status" value="1"/>
</dbReference>
<dbReference type="GO" id="GO:0061630">
    <property type="term" value="F:ubiquitin protein ligase activity"/>
    <property type="evidence" value="ECO:0007669"/>
    <property type="project" value="TreeGrafter"/>
</dbReference>
<dbReference type="InterPro" id="IPR047153">
    <property type="entry name" value="TRIM45/56/19-like"/>
</dbReference>
<dbReference type="Proteomes" id="UP000694844">
    <property type="component" value="Chromosome 9"/>
</dbReference>
<organism evidence="3 4">
    <name type="scientific">Crassostrea virginica</name>
    <name type="common">Eastern oyster</name>
    <dbReference type="NCBI Taxonomy" id="6565"/>
    <lineage>
        <taxon>Eukaryota</taxon>
        <taxon>Metazoa</taxon>
        <taxon>Spiralia</taxon>
        <taxon>Lophotrochozoa</taxon>
        <taxon>Mollusca</taxon>
        <taxon>Bivalvia</taxon>
        <taxon>Autobranchia</taxon>
        <taxon>Pteriomorphia</taxon>
        <taxon>Ostreida</taxon>
        <taxon>Ostreoidea</taxon>
        <taxon>Ostreidae</taxon>
        <taxon>Crassostrea</taxon>
    </lineage>
</organism>
<keyword evidence="1" id="KW-0479">Metal-binding</keyword>
<name>A0A8B8BZH5_CRAVI</name>
<evidence type="ECO:0000256" key="1">
    <source>
        <dbReference type="PROSITE-ProRule" id="PRU00024"/>
    </source>
</evidence>
<dbReference type="AlphaFoldDB" id="A0A8B8BZH5"/>
<dbReference type="Gene3D" id="2.120.10.30">
    <property type="entry name" value="TolB, C-terminal domain"/>
    <property type="match status" value="1"/>
</dbReference>
<proteinExistence type="predicted"/>
<protein>
    <submittedName>
        <fullName evidence="4">Uncharacterized protein LOC111114671</fullName>
    </submittedName>
</protein>
<dbReference type="OrthoDB" id="6105938at2759"/>
<evidence type="ECO:0000313" key="4">
    <source>
        <dbReference type="RefSeq" id="XP_022308792.1"/>
    </source>
</evidence>
<dbReference type="InterPro" id="IPR000315">
    <property type="entry name" value="Znf_B-box"/>
</dbReference>
<evidence type="ECO:0000313" key="3">
    <source>
        <dbReference type="Proteomes" id="UP000694844"/>
    </source>
</evidence>
<dbReference type="InterPro" id="IPR011042">
    <property type="entry name" value="6-blade_b-propeller_TolB-like"/>
</dbReference>
<dbReference type="KEGG" id="cvn:111114671"/>